<reference evidence="2 3" key="1">
    <citation type="submission" date="2015-06" db="EMBL/GenBank/DDBJ databases">
        <title>Draft genome of the ant-associated black yeast Phialophora attae CBS 131958.</title>
        <authorList>
            <person name="Moreno L.F."/>
            <person name="Stielow B.J."/>
            <person name="de Hoog S."/>
            <person name="Vicente V.A."/>
            <person name="Weiss V.A."/>
            <person name="de Vries M."/>
            <person name="Cruz L.M."/>
            <person name="Souza E.M."/>
        </authorList>
    </citation>
    <scope>NUCLEOTIDE SEQUENCE [LARGE SCALE GENOMIC DNA]</scope>
    <source>
        <strain evidence="2 3">CBS 131958</strain>
    </source>
</reference>
<dbReference type="AlphaFoldDB" id="A0A0N1HGZ5"/>
<feature type="region of interest" description="Disordered" evidence="1">
    <location>
        <begin position="226"/>
        <end position="251"/>
    </location>
</feature>
<proteinExistence type="predicted"/>
<feature type="compositionally biased region" description="Basic and acidic residues" evidence="1">
    <location>
        <begin position="314"/>
        <end position="326"/>
    </location>
</feature>
<comment type="caution">
    <text evidence="2">The sequence shown here is derived from an EMBL/GenBank/DDBJ whole genome shotgun (WGS) entry which is preliminary data.</text>
</comment>
<evidence type="ECO:0000313" key="3">
    <source>
        <dbReference type="Proteomes" id="UP000038010"/>
    </source>
</evidence>
<accession>A0A0N1HGZ5</accession>
<dbReference type="Proteomes" id="UP000038010">
    <property type="component" value="Unassembled WGS sequence"/>
</dbReference>
<feature type="compositionally biased region" description="Gly residues" evidence="1">
    <location>
        <begin position="229"/>
        <end position="238"/>
    </location>
</feature>
<protein>
    <submittedName>
        <fullName evidence="2">Uncharacterized protein</fullName>
    </submittedName>
</protein>
<organism evidence="2 3">
    <name type="scientific">Cyphellophora attinorum</name>
    <dbReference type="NCBI Taxonomy" id="1664694"/>
    <lineage>
        <taxon>Eukaryota</taxon>
        <taxon>Fungi</taxon>
        <taxon>Dikarya</taxon>
        <taxon>Ascomycota</taxon>
        <taxon>Pezizomycotina</taxon>
        <taxon>Eurotiomycetes</taxon>
        <taxon>Chaetothyriomycetidae</taxon>
        <taxon>Chaetothyriales</taxon>
        <taxon>Cyphellophoraceae</taxon>
        <taxon>Cyphellophora</taxon>
    </lineage>
</organism>
<dbReference type="GeneID" id="28734091"/>
<evidence type="ECO:0000313" key="2">
    <source>
        <dbReference type="EMBL" id="KPI34872.1"/>
    </source>
</evidence>
<dbReference type="RefSeq" id="XP_017994835.1">
    <property type="nucleotide sequence ID" value="XM_018142211.1"/>
</dbReference>
<gene>
    <name evidence="2" type="ORF">AB675_2256</name>
</gene>
<name>A0A0N1HGZ5_9EURO</name>
<keyword evidence="3" id="KW-1185">Reference proteome</keyword>
<evidence type="ECO:0000256" key="1">
    <source>
        <dbReference type="SAM" id="MobiDB-lite"/>
    </source>
</evidence>
<feature type="region of interest" description="Disordered" evidence="1">
    <location>
        <begin position="263"/>
        <end position="385"/>
    </location>
</feature>
<dbReference type="VEuPathDB" id="FungiDB:AB675_2256"/>
<sequence>MAPAIEPAYIGGDLSTLKEDLYRAYCPPGWTGRFDWCLSGEKDRLTWHLMETAGRFNLYLSHLFSTTERLKLYRRDDTATTTPVDNDKQVQQSSSTAPALSPSAIVGIASLALCSCKSSKPLITYLFLSTTLQSSPPQTIRRTTNNLAPTHSCIASAAMLRYFTHTPDPTSTSSLYRPEDAGQLERMKEVREFNRAAAWERAEEARWADEQESERKRRERAMMSRVIAAGGGRRGTGSGSPPSETKEEWRKRMGMSAMEAQGGFDVDAGEQWPLGGGGGGRERETLLGGSRDYSDGAYLDVEESAGDASSGGSSDRKGKQVDRNRVDGLGGGDPGETRPLTAPPTLMFGGGRSVAPKDLQQRQRMEEEGQWQQASIKPVTPDYYD</sequence>
<dbReference type="EMBL" id="LFJN01000048">
    <property type="protein sequence ID" value="KPI34872.1"/>
    <property type="molecule type" value="Genomic_DNA"/>
</dbReference>